<dbReference type="InterPro" id="IPR017452">
    <property type="entry name" value="GPCR_Rhodpsn_7TM"/>
</dbReference>
<dbReference type="PANTHER" id="PTHR24243:SF208">
    <property type="entry name" value="PYROKININ-1 RECEPTOR"/>
    <property type="match status" value="1"/>
</dbReference>
<dbReference type="SUPFAM" id="SSF81321">
    <property type="entry name" value="Family A G protein-coupled receptor-like"/>
    <property type="match status" value="1"/>
</dbReference>
<dbReference type="PRINTS" id="PR00237">
    <property type="entry name" value="GPCRRHODOPSN"/>
</dbReference>
<keyword evidence="3 9" id="KW-1133">Transmembrane helix</keyword>
<dbReference type="PANTHER" id="PTHR24243">
    <property type="entry name" value="G-PROTEIN COUPLED RECEPTOR"/>
    <property type="match status" value="1"/>
</dbReference>
<dbReference type="EMBL" id="HACG01033808">
    <property type="protein sequence ID" value="CEK80673.1"/>
    <property type="molecule type" value="Transcribed_RNA"/>
</dbReference>
<evidence type="ECO:0000256" key="8">
    <source>
        <dbReference type="RuleBase" id="RU000688"/>
    </source>
</evidence>
<sequence length="364" mass="40902">MAGSTQTPLTNGNTSWVEGDLFTWHGAELIFIPIMMFIGIVGNLLVFYIYHFRWHSNTVTLFKRMLAVLDLASLTVAFPCLLYVTASPHSQSFSATCILTSFVALGAAVASGCVLVIIAVDRFLKLCLLRKTGIGYMLSKKLFVASIIFACLTNIPCVWIFGRNTVYYQAYNIKVSYCFISSGSIQTPVFLVYAALLAVIFLSVSFILTILYYKIVKQLRELSKKHDELRRRPSLAGGTEIMQREKQSEVMRNSAIVFIAVTVVFFASYTPYFVTLVLSMADASIEGSMSPSVRAIYDLAKCCPIINNMANPFIYSFTSDRFREEIKKMLTFKTCEKGFFRRRGWSLSGRSQELSQVSDSKEET</sequence>
<keyword evidence="5 9" id="KW-0472">Membrane</keyword>
<evidence type="ECO:0000256" key="6">
    <source>
        <dbReference type="ARBA" id="ARBA00023170"/>
    </source>
</evidence>
<gene>
    <name evidence="11" type="primary">ORF122047</name>
</gene>
<evidence type="ECO:0000256" key="1">
    <source>
        <dbReference type="ARBA" id="ARBA00004141"/>
    </source>
</evidence>
<comment type="subcellular location">
    <subcellularLocation>
        <location evidence="1">Membrane</location>
        <topology evidence="1">Multi-pass membrane protein</topology>
    </subcellularLocation>
</comment>
<dbReference type="PROSITE" id="PS50262">
    <property type="entry name" value="G_PROTEIN_RECEP_F1_2"/>
    <property type="match status" value="1"/>
</dbReference>
<dbReference type="CDD" id="cd00637">
    <property type="entry name" value="7tm_classA_rhodopsin-like"/>
    <property type="match status" value="1"/>
</dbReference>
<name>A0A0B7AIL5_9EUPU</name>
<organism evidence="11">
    <name type="scientific">Arion vulgaris</name>
    <dbReference type="NCBI Taxonomy" id="1028688"/>
    <lineage>
        <taxon>Eukaryota</taxon>
        <taxon>Metazoa</taxon>
        <taxon>Spiralia</taxon>
        <taxon>Lophotrochozoa</taxon>
        <taxon>Mollusca</taxon>
        <taxon>Gastropoda</taxon>
        <taxon>Heterobranchia</taxon>
        <taxon>Euthyneura</taxon>
        <taxon>Panpulmonata</taxon>
        <taxon>Eupulmonata</taxon>
        <taxon>Stylommatophora</taxon>
        <taxon>Helicina</taxon>
        <taxon>Arionoidea</taxon>
        <taxon>Arionidae</taxon>
        <taxon>Arion</taxon>
    </lineage>
</organism>
<keyword evidence="7 8" id="KW-0807">Transducer</keyword>
<evidence type="ECO:0000256" key="4">
    <source>
        <dbReference type="ARBA" id="ARBA00023040"/>
    </source>
</evidence>
<proteinExistence type="inferred from homology"/>
<feature type="transmembrane region" description="Helical" evidence="9">
    <location>
        <begin position="64"/>
        <end position="86"/>
    </location>
</feature>
<feature type="transmembrane region" description="Helical" evidence="9">
    <location>
        <begin position="255"/>
        <end position="281"/>
    </location>
</feature>
<protein>
    <recommendedName>
        <fullName evidence="10">G-protein coupled receptors family 1 profile domain-containing protein</fullName>
    </recommendedName>
</protein>
<feature type="domain" description="G-protein coupled receptors family 1 profile" evidence="10">
    <location>
        <begin position="42"/>
        <end position="315"/>
    </location>
</feature>
<dbReference type="Pfam" id="PF00001">
    <property type="entry name" value="7tm_1"/>
    <property type="match status" value="1"/>
</dbReference>
<feature type="transmembrane region" description="Helical" evidence="9">
    <location>
        <begin position="30"/>
        <end position="52"/>
    </location>
</feature>
<feature type="transmembrane region" description="Helical" evidence="9">
    <location>
        <begin position="142"/>
        <end position="162"/>
    </location>
</feature>
<reference evidence="11" key="1">
    <citation type="submission" date="2014-12" db="EMBL/GenBank/DDBJ databases">
        <title>Insight into the proteome of Arion vulgaris.</title>
        <authorList>
            <person name="Aradska J."/>
            <person name="Bulat T."/>
            <person name="Smidak R."/>
            <person name="Sarate P."/>
            <person name="Gangsoo J."/>
            <person name="Sialana F."/>
            <person name="Bilban M."/>
            <person name="Lubec G."/>
        </authorList>
    </citation>
    <scope>NUCLEOTIDE SEQUENCE</scope>
    <source>
        <tissue evidence="11">Skin</tissue>
    </source>
</reference>
<feature type="transmembrane region" description="Helical" evidence="9">
    <location>
        <begin position="190"/>
        <end position="213"/>
    </location>
</feature>
<comment type="similarity">
    <text evidence="8">Belongs to the G-protein coupled receptor 1 family.</text>
</comment>
<dbReference type="InterPro" id="IPR000276">
    <property type="entry name" value="GPCR_Rhodpsn"/>
</dbReference>
<keyword evidence="6 8" id="KW-0675">Receptor</keyword>
<evidence type="ECO:0000313" key="11">
    <source>
        <dbReference type="EMBL" id="CEK80673.1"/>
    </source>
</evidence>
<dbReference type="AlphaFoldDB" id="A0A0B7AIL5"/>
<dbReference type="GO" id="GO:0004930">
    <property type="term" value="F:G protein-coupled receptor activity"/>
    <property type="evidence" value="ECO:0007669"/>
    <property type="project" value="UniProtKB-KW"/>
</dbReference>
<evidence type="ECO:0000256" key="9">
    <source>
        <dbReference type="SAM" id="Phobius"/>
    </source>
</evidence>
<dbReference type="GO" id="GO:0016020">
    <property type="term" value="C:membrane"/>
    <property type="evidence" value="ECO:0007669"/>
    <property type="project" value="UniProtKB-SubCell"/>
</dbReference>
<feature type="transmembrane region" description="Helical" evidence="9">
    <location>
        <begin position="98"/>
        <end position="121"/>
    </location>
</feature>
<keyword evidence="4 8" id="KW-0297">G-protein coupled receptor</keyword>
<evidence type="ECO:0000256" key="7">
    <source>
        <dbReference type="ARBA" id="ARBA00023224"/>
    </source>
</evidence>
<evidence type="ECO:0000259" key="10">
    <source>
        <dbReference type="PROSITE" id="PS50262"/>
    </source>
</evidence>
<keyword evidence="2 8" id="KW-0812">Transmembrane</keyword>
<evidence type="ECO:0000256" key="3">
    <source>
        <dbReference type="ARBA" id="ARBA00022989"/>
    </source>
</evidence>
<evidence type="ECO:0000256" key="2">
    <source>
        <dbReference type="ARBA" id="ARBA00022692"/>
    </source>
</evidence>
<dbReference type="PROSITE" id="PS00237">
    <property type="entry name" value="G_PROTEIN_RECEP_F1_1"/>
    <property type="match status" value="1"/>
</dbReference>
<evidence type="ECO:0000256" key="5">
    <source>
        <dbReference type="ARBA" id="ARBA00023136"/>
    </source>
</evidence>
<accession>A0A0B7AIL5</accession>
<dbReference type="Gene3D" id="1.20.1070.10">
    <property type="entry name" value="Rhodopsin 7-helix transmembrane proteins"/>
    <property type="match status" value="1"/>
</dbReference>